<dbReference type="Pfam" id="PF03374">
    <property type="entry name" value="ANT"/>
    <property type="match status" value="1"/>
</dbReference>
<gene>
    <name evidence="3" type="ORF">I6H43_17835</name>
</gene>
<dbReference type="EMBL" id="CP066092">
    <property type="protein sequence ID" value="QQB19358.1"/>
    <property type="molecule type" value="Genomic_DNA"/>
</dbReference>
<dbReference type="GeneID" id="69553175"/>
<protein>
    <submittedName>
        <fullName evidence="3">Rha family transcriptional regulator</fullName>
    </submittedName>
</protein>
<feature type="domain" description="Antirepressor protein C-terminal" evidence="2">
    <location>
        <begin position="198"/>
        <end position="282"/>
    </location>
</feature>
<evidence type="ECO:0000313" key="3">
    <source>
        <dbReference type="EMBL" id="QQB19358.1"/>
    </source>
</evidence>
<dbReference type="RefSeq" id="WP_198493485.1">
    <property type="nucleotide sequence ID" value="NZ_CAWMFX010000027.1"/>
</dbReference>
<sequence>MKGSWPDAKKNSAKAAATAKAEDVNQNNHVKDYGMTIQQQYQQTKVLTGPQNVGAVTMTSQEITDLVGSRHDNVKVAIERLAKKGVIQLPAMQDCGRINGLGITQSFSVYVFTGKQGKRDSLIVVAQLCPEFTARIVDRWQELEEAVSTPAANLPDFSNPAAAARAWAEQYELGQVLAIENKQQQEQIHSLESLFRQGMTIPQFCKMLNGVNSQQVCTFFEDRSWLYNESRSGKRWRAASYARDRYLTEEQHEQKRHGFESFIVFTPVLLQKGAVRIYQLYLKGELPMKKDWDGLFTQDKVIKGAA</sequence>
<reference evidence="3 4" key="1">
    <citation type="submission" date="2020-12" db="EMBL/GenBank/DDBJ databases">
        <title>FDA dAtabase for Regulatory Grade micrObial Sequences (FDA-ARGOS): Supporting development and validation of Infectious Disease Dx tests.</title>
        <authorList>
            <person name="Sproer C."/>
            <person name="Gronow S."/>
            <person name="Severitt S."/>
            <person name="Schroder I."/>
            <person name="Tallon L."/>
            <person name="Sadzewicz L."/>
            <person name="Zhao X."/>
            <person name="Boylan J."/>
            <person name="Ott S."/>
            <person name="Bowen H."/>
            <person name="Vavikolanu K."/>
            <person name="Mehta A."/>
            <person name="Aluvathingal J."/>
            <person name="Nadendla S."/>
            <person name="Lowell S."/>
            <person name="Myers T."/>
            <person name="Yan Y."/>
            <person name="Sichtig H."/>
        </authorList>
    </citation>
    <scope>NUCLEOTIDE SEQUENCE [LARGE SCALE GENOMIC DNA]</scope>
    <source>
        <strain evidence="3 4">FDAARGOS_986</strain>
    </source>
</reference>
<feature type="region of interest" description="Disordered" evidence="1">
    <location>
        <begin position="1"/>
        <end position="24"/>
    </location>
</feature>
<keyword evidence="4" id="KW-1185">Reference proteome</keyword>
<evidence type="ECO:0000259" key="2">
    <source>
        <dbReference type="Pfam" id="PF03374"/>
    </source>
</evidence>
<proteinExistence type="predicted"/>
<name>A0A7T4DNP0_AERJA</name>
<evidence type="ECO:0000313" key="4">
    <source>
        <dbReference type="Proteomes" id="UP000595481"/>
    </source>
</evidence>
<dbReference type="InterPro" id="IPR005039">
    <property type="entry name" value="Ant_C"/>
</dbReference>
<organism evidence="3 4">
    <name type="scientific">Aeromonas jandaei</name>
    <dbReference type="NCBI Taxonomy" id="650"/>
    <lineage>
        <taxon>Bacteria</taxon>
        <taxon>Pseudomonadati</taxon>
        <taxon>Pseudomonadota</taxon>
        <taxon>Gammaproteobacteria</taxon>
        <taxon>Aeromonadales</taxon>
        <taxon>Aeromonadaceae</taxon>
        <taxon>Aeromonas</taxon>
    </lineage>
</organism>
<evidence type="ECO:0000256" key="1">
    <source>
        <dbReference type="SAM" id="MobiDB-lite"/>
    </source>
</evidence>
<dbReference type="Proteomes" id="UP000595481">
    <property type="component" value="Chromosome"/>
</dbReference>
<accession>A0A7T4DNP0</accession>